<dbReference type="InterPro" id="IPR036265">
    <property type="entry name" value="HIT-like_sf"/>
</dbReference>
<sequence length="256" mass="29102">MQACALRGDGMVREMSNYGRSYVIIDTPEHSHTFEDFNHTEIKDLADSLSSLENSMYEDSKIKFVWINKDYGPMSSGTLSHSHWQGFGYPIMPFEIANRARIAKKFMRSKGECLMEHALSIEGPRVPFRSKNIVAFAPFASLYTGESIVLPNEHAPRFGMLGEETRYELLDACARIVRANNSIFGEHSYNILFYGLKDDKAFHTYAEIIPRLGHLGPMQFAGVYGSNLIPEDYAEMIRRADSDRLSKEQGTSSRYE</sequence>
<dbReference type="SUPFAM" id="SSF54197">
    <property type="entry name" value="HIT-like"/>
    <property type="match status" value="2"/>
</dbReference>
<dbReference type="Pfam" id="PF01087">
    <property type="entry name" value="GalP_UDP_transf"/>
    <property type="match status" value="1"/>
</dbReference>
<dbReference type="InterPro" id="IPR005849">
    <property type="entry name" value="GalP_Utransf_N"/>
</dbReference>
<evidence type="ECO:0000259" key="4">
    <source>
        <dbReference type="Pfam" id="PF01087"/>
    </source>
</evidence>
<keyword evidence="3" id="KW-0119">Carbohydrate metabolism</keyword>
<keyword evidence="2 5" id="KW-0548">Nucleotidyltransferase</keyword>
<evidence type="ECO:0000256" key="2">
    <source>
        <dbReference type="ARBA" id="ARBA00022695"/>
    </source>
</evidence>
<dbReference type="Gene3D" id="3.30.428.10">
    <property type="entry name" value="HIT-like"/>
    <property type="match status" value="2"/>
</dbReference>
<evidence type="ECO:0000313" key="5">
    <source>
        <dbReference type="EMBL" id="EQD65212.1"/>
    </source>
</evidence>
<protein>
    <submittedName>
        <fullName evidence="5">Galactose-1-phosphate uridylyltransferase</fullName>
    </submittedName>
</protein>
<evidence type="ECO:0000256" key="3">
    <source>
        <dbReference type="ARBA" id="ARBA00023277"/>
    </source>
</evidence>
<evidence type="ECO:0000256" key="1">
    <source>
        <dbReference type="ARBA" id="ARBA00022679"/>
    </source>
</evidence>
<comment type="caution">
    <text evidence="5">The sequence shown here is derived from an EMBL/GenBank/DDBJ whole genome shotgun (WGS) entry which is preliminary data.</text>
</comment>
<dbReference type="InterPro" id="IPR053177">
    <property type="entry name" value="ADP-glucose_phosphorylase"/>
</dbReference>
<reference evidence="5" key="1">
    <citation type="submission" date="2013-08" db="EMBL/GenBank/DDBJ databases">
        <authorList>
            <person name="Mendez C."/>
            <person name="Richter M."/>
            <person name="Ferrer M."/>
            <person name="Sanchez J."/>
        </authorList>
    </citation>
    <scope>NUCLEOTIDE SEQUENCE</scope>
</reference>
<reference evidence="5" key="2">
    <citation type="journal article" date="2014" name="ISME J.">
        <title>Microbial stratification in low pH oxic and suboxic macroscopic growths along an acid mine drainage.</title>
        <authorList>
            <person name="Mendez-Garcia C."/>
            <person name="Mesa V."/>
            <person name="Sprenger R.R."/>
            <person name="Richter M."/>
            <person name="Diez M.S."/>
            <person name="Solano J."/>
            <person name="Bargiela R."/>
            <person name="Golyshina O.V."/>
            <person name="Manteca A."/>
            <person name="Ramos J.L."/>
            <person name="Gallego J.R."/>
            <person name="Llorente I."/>
            <person name="Martins Dos Santos V.A."/>
            <person name="Jensen O.N."/>
            <person name="Pelaez A.I."/>
            <person name="Sanchez J."/>
            <person name="Ferrer M."/>
        </authorList>
    </citation>
    <scope>NUCLEOTIDE SEQUENCE</scope>
</reference>
<dbReference type="EMBL" id="AUZZ01001220">
    <property type="protein sequence ID" value="EQD65212.1"/>
    <property type="molecule type" value="Genomic_DNA"/>
</dbReference>
<proteinExistence type="predicted"/>
<organism evidence="5">
    <name type="scientific">mine drainage metagenome</name>
    <dbReference type="NCBI Taxonomy" id="410659"/>
    <lineage>
        <taxon>unclassified sequences</taxon>
        <taxon>metagenomes</taxon>
        <taxon>ecological metagenomes</taxon>
    </lineage>
</organism>
<dbReference type="GO" id="GO:0006012">
    <property type="term" value="P:galactose metabolic process"/>
    <property type="evidence" value="ECO:0007669"/>
    <property type="project" value="InterPro"/>
</dbReference>
<dbReference type="AlphaFoldDB" id="T1B5I8"/>
<name>T1B5I8_9ZZZZ</name>
<accession>T1B5I8</accession>
<dbReference type="PANTHER" id="PTHR42763:SF2">
    <property type="entry name" value="ADP-GLUCOSE PHOSPHORYLASE"/>
    <property type="match status" value="1"/>
</dbReference>
<gene>
    <name evidence="5" type="ORF">B2A_01696</name>
</gene>
<dbReference type="GO" id="GO:0008108">
    <property type="term" value="F:UDP-glucose:hexose-1-phosphate uridylyltransferase activity"/>
    <property type="evidence" value="ECO:0007669"/>
    <property type="project" value="InterPro"/>
</dbReference>
<dbReference type="PANTHER" id="PTHR42763">
    <property type="entry name" value="ADP-GLUCOSE PHOSPHORYLASE"/>
    <property type="match status" value="1"/>
</dbReference>
<keyword evidence="1 5" id="KW-0808">Transferase</keyword>
<feature type="domain" description="Galactose-1-phosphate uridyl transferase N-terminal" evidence="4">
    <location>
        <begin position="14"/>
        <end position="93"/>
    </location>
</feature>